<dbReference type="Proteomes" id="UP000824782">
    <property type="component" value="Unassembled WGS sequence"/>
</dbReference>
<feature type="region of interest" description="Disordered" evidence="5">
    <location>
        <begin position="187"/>
        <end position="216"/>
    </location>
</feature>
<reference evidence="8" key="1">
    <citation type="thesis" date="2020" institute="ProQuest LLC" country="789 East Eisenhower Parkway, Ann Arbor, MI, USA">
        <title>Comparative Genomics and Chromosome Evolution.</title>
        <authorList>
            <person name="Mudd A.B."/>
        </authorList>
    </citation>
    <scope>NUCLEOTIDE SEQUENCE</scope>
    <source>
        <strain evidence="8">237g6f4</strain>
        <tissue evidence="8">Blood</tissue>
    </source>
</reference>
<comment type="caution">
    <text evidence="8">The sequence shown here is derived from an EMBL/GenBank/DDBJ whole genome shotgun (WGS) entry which is preliminary data.</text>
</comment>
<accession>A0AAV7DKK3</accession>
<dbReference type="AlphaFoldDB" id="A0AAV7DKK3"/>
<name>A0AAV7DKK3_ENGPU</name>
<dbReference type="PROSITE" id="PS51041">
    <property type="entry name" value="EMI"/>
    <property type="match status" value="1"/>
</dbReference>
<sequence length="466" mass="48956">MQLSVPCCSCWHVLLCLCALLDKGYCTWTSGAQYRFSPALQVKTRESITSPKRNWCSVPISRTVSCQVQNGTFLQRVYQNCHWGTGCSGGSYRTVVRPTYRLSYKTVTTLEWRCCPGYRGPSCDEGPTSFSEVQDSPRSSTVIRKLPAREGSSFSGCLNCSKIPELSERLSSLEAKVAIILASDIKEQGGESPPEASGLLGSIQARGSPGEVGMKGSMLRQEKGSFLAQEGINTRKGAVGPVGTPGSPWSPGTKGPAGPPGPPGAPGPPGKDGPAGAPGERGPPGPSGPLAPAMQRLIDQDLFNSNHFAENGKSPIQGPRGPPGPSGPPGPQGQSGLPGPMGKHGLPGPPGRDGPRGEKGDNGSPGLPGESGAKGEMGLPGQKGEPGEKGEPVVSLASFLQLQEQLELLVKRVTLLEYIMWPENDPGSGTEPSPTGASGFYRGRRNGPLFSRNLQSQNDEEEDENY</sequence>
<feature type="signal peptide" evidence="6">
    <location>
        <begin position="1"/>
        <end position="26"/>
    </location>
</feature>
<feature type="compositionally biased region" description="Low complexity" evidence="5">
    <location>
        <begin position="332"/>
        <end position="341"/>
    </location>
</feature>
<feature type="chain" id="PRO_5043339048" description="EMI domain-containing protein" evidence="6">
    <location>
        <begin position="27"/>
        <end position="466"/>
    </location>
</feature>
<evidence type="ECO:0000256" key="3">
    <source>
        <dbReference type="ARBA" id="ARBA00022729"/>
    </source>
</evidence>
<dbReference type="InterPro" id="IPR011489">
    <property type="entry name" value="EMI_domain"/>
</dbReference>
<keyword evidence="3 6" id="KW-0732">Signal</keyword>
<dbReference type="Pfam" id="PF01391">
    <property type="entry name" value="Collagen"/>
    <property type="match status" value="2"/>
</dbReference>
<feature type="domain" description="EMI" evidence="7">
    <location>
        <begin position="52"/>
        <end position="125"/>
    </location>
</feature>
<evidence type="ECO:0000256" key="2">
    <source>
        <dbReference type="ARBA" id="ARBA00022525"/>
    </source>
</evidence>
<proteinExistence type="predicted"/>
<dbReference type="GO" id="GO:0005576">
    <property type="term" value="C:extracellular region"/>
    <property type="evidence" value="ECO:0007669"/>
    <property type="project" value="UniProtKB-SubCell"/>
</dbReference>
<organism evidence="8 9">
    <name type="scientific">Engystomops pustulosus</name>
    <name type="common">Tungara frog</name>
    <name type="synonym">Physalaemus pustulosus</name>
    <dbReference type="NCBI Taxonomy" id="76066"/>
    <lineage>
        <taxon>Eukaryota</taxon>
        <taxon>Metazoa</taxon>
        <taxon>Chordata</taxon>
        <taxon>Craniata</taxon>
        <taxon>Vertebrata</taxon>
        <taxon>Euteleostomi</taxon>
        <taxon>Amphibia</taxon>
        <taxon>Batrachia</taxon>
        <taxon>Anura</taxon>
        <taxon>Neobatrachia</taxon>
        <taxon>Hyloidea</taxon>
        <taxon>Leptodactylidae</taxon>
        <taxon>Leiuperinae</taxon>
        <taxon>Engystomops</taxon>
    </lineage>
</organism>
<dbReference type="PANTHER" id="PTHR15427">
    <property type="entry name" value="EMILIN ELASTIN MICROFIBRIL INTERFACE-LOCATED PROTEIN ELASTIN MICROFIBRIL INTERFACER"/>
    <property type="match status" value="1"/>
</dbReference>
<evidence type="ECO:0000256" key="6">
    <source>
        <dbReference type="SAM" id="SignalP"/>
    </source>
</evidence>
<evidence type="ECO:0000259" key="7">
    <source>
        <dbReference type="PROSITE" id="PS51041"/>
    </source>
</evidence>
<keyword evidence="4" id="KW-1015">Disulfide bond</keyword>
<gene>
    <name evidence="8" type="ORF">GDO81_002011</name>
</gene>
<keyword evidence="2" id="KW-0964">Secreted</keyword>
<comment type="subcellular location">
    <subcellularLocation>
        <location evidence="1">Secreted</location>
    </subcellularLocation>
</comment>
<evidence type="ECO:0000313" key="9">
    <source>
        <dbReference type="Proteomes" id="UP000824782"/>
    </source>
</evidence>
<dbReference type="InterPro" id="IPR050392">
    <property type="entry name" value="Collagen/C1q_domain"/>
</dbReference>
<dbReference type="InterPro" id="IPR008160">
    <property type="entry name" value="Collagen"/>
</dbReference>
<feature type="region of interest" description="Disordered" evidence="5">
    <location>
        <begin position="231"/>
        <end position="292"/>
    </location>
</feature>
<evidence type="ECO:0000256" key="4">
    <source>
        <dbReference type="ARBA" id="ARBA00023157"/>
    </source>
</evidence>
<evidence type="ECO:0000313" key="8">
    <source>
        <dbReference type="EMBL" id="KAG8596693.1"/>
    </source>
</evidence>
<evidence type="ECO:0000256" key="5">
    <source>
        <dbReference type="SAM" id="MobiDB-lite"/>
    </source>
</evidence>
<dbReference type="Pfam" id="PF07546">
    <property type="entry name" value="EMI"/>
    <property type="match status" value="1"/>
</dbReference>
<feature type="compositionally biased region" description="Pro residues" evidence="5">
    <location>
        <begin position="320"/>
        <end position="331"/>
    </location>
</feature>
<dbReference type="PANTHER" id="PTHR15427:SF23">
    <property type="entry name" value="EMI DOMAIN-CONTAINING PROTEIN 1"/>
    <property type="match status" value="1"/>
</dbReference>
<dbReference type="EMBL" id="WNYA01000001">
    <property type="protein sequence ID" value="KAG8596693.1"/>
    <property type="molecule type" value="Genomic_DNA"/>
</dbReference>
<keyword evidence="9" id="KW-1185">Reference proteome</keyword>
<feature type="compositionally biased region" description="Pro residues" evidence="5">
    <location>
        <begin position="257"/>
        <end position="271"/>
    </location>
</feature>
<evidence type="ECO:0000256" key="1">
    <source>
        <dbReference type="ARBA" id="ARBA00004613"/>
    </source>
</evidence>
<feature type="region of interest" description="Disordered" evidence="5">
    <location>
        <begin position="422"/>
        <end position="466"/>
    </location>
</feature>
<protein>
    <recommendedName>
        <fullName evidence="7">EMI domain-containing protein</fullName>
    </recommendedName>
</protein>
<feature type="region of interest" description="Disordered" evidence="5">
    <location>
        <begin position="306"/>
        <end position="391"/>
    </location>
</feature>